<comment type="caution">
    <text evidence="2">The sequence shown here is derived from an EMBL/GenBank/DDBJ whole genome shotgun (WGS) entry which is preliminary data.</text>
</comment>
<dbReference type="PANTHER" id="PTHR43265">
    <property type="entry name" value="ESTERASE ESTD"/>
    <property type="match status" value="1"/>
</dbReference>
<evidence type="ECO:0000313" key="3">
    <source>
        <dbReference type="Proteomes" id="UP001197770"/>
    </source>
</evidence>
<dbReference type="InterPro" id="IPR000073">
    <property type="entry name" value="AB_hydrolase_1"/>
</dbReference>
<organism evidence="2 3">
    <name type="scientific">Leeuwenhoekiella parthenopeia</name>
    <dbReference type="NCBI Taxonomy" id="2890320"/>
    <lineage>
        <taxon>Bacteria</taxon>
        <taxon>Pseudomonadati</taxon>
        <taxon>Bacteroidota</taxon>
        <taxon>Flavobacteriia</taxon>
        <taxon>Flavobacteriales</taxon>
        <taxon>Flavobacteriaceae</taxon>
        <taxon>Leeuwenhoekiella</taxon>
    </lineage>
</organism>
<dbReference type="SUPFAM" id="SSF53474">
    <property type="entry name" value="alpha/beta-Hydrolases"/>
    <property type="match status" value="1"/>
</dbReference>
<dbReference type="Proteomes" id="UP001197770">
    <property type="component" value="Unassembled WGS sequence"/>
</dbReference>
<feature type="domain" description="AB hydrolase-1" evidence="1">
    <location>
        <begin position="107"/>
        <end position="270"/>
    </location>
</feature>
<dbReference type="EMBL" id="JAJGMW010000028">
    <property type="protein sequence ID" value="MCC4214367.1"/>
    <property type="molecule type" value="Genomic_DNA"/>
</dbReference>
<keyword evidence="2" id="KW-0378">Hydrolase</keyword>
<dbReference type="InterPro" id="IPR053145">
    <property type="entry name" value="AB_hydrolase_Est10"/>
</dbReference>
<protein>
    <submittedName>
        <fullName evidence="2">Alpha/beta hydrolase</fullName>
    </submittedName>
</protein>
<name>A0ABS8GWG8_9FLAO</name>
<dbReference type="PANTHER" id="PTHR43265:SF1">
    <property type="entry name" value="ESTERASE ESTD"/>
    <property type="match status" value="1"/>
</dbReference>
<accession>A0ABS8GWG8</accession>
<dbReference type="InterPro" id="IPR029058">
    <property type="entry name" value="AB_hydrolase_fold"/>
</dbReference>
<dbReference type="Pfam" id="PF12697">
    <property type="entry name" value="Abhydrolase_6"/>
    <property type="match status" value="1"/>
</dbReference>
<evidence type="ECO:0000259" key="1">
    <source>
        <dbReference type="Pfam" id="PF12697"/>
    </source>
</evidence>
<sequence length="307" mass="33808">MKTLFYVAFMLLGISSKGQDWIESEIRINELISGTLLTPPQKTDTLAIIIAGSGPTDRNGNQQMQQNNSLKKLAEGLTRKSIATYRYDKRILKLLRNNTLKEEELRFEDFVDDAVATINYFKNHDYSTIILIGHSQGALIASLAAAEEPVNKLVSLAGSGQPLDLLILDQLKKQAPGLVDNAKQAFDDLKTKGKAENFSIGLASLLRPSVQPFLKSWMAYDPADALQALEIPILLISGTKDIQVPPGESQLLKEAKPEAKLVLIDSMNHVLKKVTGDDLDNAKTYSNPGLPVAPELIEEISLFIRKN</sequence>
<dbReference type="RefSeq" id="WP_228231427.1">
    <property type="nucleotide sequence ID" value="NZ_JAJGMW010000028.1"/>
</dbReference>
<evidence type="ECO:0000313" key="2">
    <source>
        <dbReference type="EMBL" id="MCC4214367.1"/>
    </source>
</evidence>
<reference evidence="2 3" key="1">
    <citation type="submission" date="2021-11" db="EMBL/GenBank/DDBJ databases">
        <title>Seasonal and diel survey of microbial diversity of the Tyrrhenian coast.</title>
        <authorList>
            <person name="Gattoni G."/>
            <person name="Corral P."/>
        </authorList>
    </citation>
    <scope>NUCLEOTIDE SEQUENCE [LARGE SCALE GENOMIC DNA]</scope>
    <source>
        <strain evidence="2 3">Mr9</strain>
    </source>
</reference>
<gene>
    <name evidence="2" type="ORF">LLW17_16695</name>
</gene>
<keyword evidence="3" id="KW-1185">Reference proteome</keyword>
<proteinExistence type="predicted"/>
<dbReference type="Gene3D" id="3.40.50.1820">
    <property type="entry name" value="alpha/beta hydrolase"/>
    <property type="match status" value="1"/>
</dbReference>
<dbReference type="GO" id="GO:0016787">
    <property type="term" value="F:hydrolase activity"/>
    <property type="evidence" value="ECO:0007669"/>
    <property type="project" value="UniProtKB-KW"/>
</dbReference>